<dbReference type="EMBL" id="BMYK01000001">
    <property type="protein sequence ID" value="GHC69251.1"/>
    <property type="molecule type" value="Genomic_DNA"/>
</dbReference>
<feature type="chain" id="PRO_5045161796" evidence="1">
    <location>
        <begin position="22"/>
        <end position="418"/>
    </location>
</feature>
<evidence type="ECO:0000256" key="1">
    <source>
        <dbReference type="SAM" id="SignalP"/>
    </source>
</evidence>
<evidence type="ECO:0000313" key="2">
    <source>
        <dbReference type="EMBL" id="GHC69251.1"/>
    </source>
</evidence>
<comment type="caution">
    <text evidence="2">The sequence shown here is derived from an EMBL/GenBank/DDBJ whole genome shotgun (WGS) entry which is preliminary data.</text>
</comment>
<dbReference type="InterPro" id="IPR008928">
    <property type="entry name" value="6-hairpin_glycosidase_sf"/>
</dbReference>
<gene>
    <name evidence="2" type="ORF">GCM10007320_02480</name>
</gene>
<feature type="signal peptide" evidence="1">
    <location>
        <begin position="1"/>
        <end position="21"/>
    </location>
</feature>
<proteinExistence type="predicted"/>
<sequence length="418" mass="44736">MARVSLVWQAGLLAVAMSAVGCSGGDGAVAPPGSGPEAAPLQAAALDTVRACPGGGLVDAAFRDAALAMFRQLAVQAPGRDAHGAVRMHWTPGHRDLQGQAWYQVQAYQANLSVVQVLRTDPTLAPLAADWLRWQARHMRAVGQGQGVVFDHWLRAADLQVAACPPALAGPCPFVDSYDSTAASMLMVADSYHAVTGDVAVLREAAVQAALRASAATVAALHQADGLTWAKPDYSVAYLMDAVEVAAGWRAWARVQQAAYGDTAGAARSVAMAQRTEDATRALLWHAPSQTWRHAVQAGAPDFSRWYADTVAQAWPLLWGVEGPRSGDAANAWRRASARWLGADDWSRRNVDAAGFWWPAAAVAAQCVGDTASARAWIARARDAWLRPEQPFPWTFHVGDLRWLLWMADPRGAVSGRR</sequence>
<keyword evidence="1" id="KW-0732">Signal</keyword>
<evidence type="ECO:0000313" key="3">
    <source>
        <dbReference type="Proteomes" id="UP000626210"/>
    </source>
</evidence>
<dbReference type="PROSITE" id="PS51257">
    <property type="entry name" value="PROKAR_LIPOPROTEIN"/>
    <property type="match status" value="1"/>
</dbReference>
<name>A0ABQ3FVE6_9BURK</name>
<accession>A0ABQ3FVE6</accession>
<protein>
    <submittedName>
        <fullName evidence="2">Uncharacterized protein</fullName>
    </submittedName>
</protein>
<dbReference type="Proteomes" id="UP000626210">
    <property type="component" value="Unassembled WGS sequence"/>
</dbReference>
<reference evidence="3" key="1">
    <citation type="journal article" date="2019" name="Int. J. Syst. Evol. Microbiol.">
        <title>The Global Catalogue of Microorganisms (GCM) 10K type strain sequencing project: providing services to taxonomists for standard genome sequencing and annotation.</title>
        <authorList>
            <consortium name="The Broad Institute Genomics Platform"/>
            <consortium name="The Broad Institute Genome Sequencing Center for Infectious Disease"/>
            <person name="Wu L."/>
            <person name="Ma J."/>
        </authorList>
    </citation>
    <scope>NUCLEOTIDE SEQUENCE [LARGE SCALE GENOMIC DNA]</scope>
    <source>
        <strain evidence="3">KCTC 23314</strain>
    </source>
</reference>
<keyword evidence="3" id="KW-1185">Reference proteome</keyword>
<dbReference type="SUPFAM" id="SSF48208">
    <property type="entry name" value="Six-hairpin glycosidases"/>
    <property type="match status" value="1"/>
</dbReference>
<organism evidence="2 3">
    <name type="scientific">Pseudorhodoferax aquiterrae</name>
    <dbReference type="NCBI Taxonomy" id="747304"/>
    <lineage>
        <taxon>Bacteria</taxon>
        <taxon>Pseudomonadati</taxon>
        <taxon>Pseudomonadota</taxon>
        <taxon>Betaproteobacteria</taxon>
        <taxon>Burkholderiales</taxon>
        <taxon>Comamonadaceae</taxon>
    </lineage>
</organism>